<sequence length="249" mass="27600">MRNLALSLAALVLLCLTTLNAQQSLQFSLDSDTCYPGDLVILKANYSDTALFELELKLEQSADQYHLVDTHSAPIRYEDDQYHQQTTWVVQPLASGSIVFSEIKAAVSRSGTVNTLDFIPARLTVLNYSETDESLALQELPSATLNRTAAPLWWILLSLLPFAWVLAEYLRRHRKQLAQPRTPSPADPLAQLLMQLDDPEALQASARQILADGSFAGSNSLRQALERVAYGKDSDLAELSDSIRKEVQG</sequence>
<dbReference type="AlphaFoldDB" id="D5ENV9"/>
<accession>D5ENV9</accession>
<keyword evidence="2" id="KW-0732">Signal</keyword>
<dbReference type="EMBL" id="CP001998">
    <property type="protein sequence ID" value="ADE53618.1"/>
    <property type="molecule type" value="Genomic_DNA"/>
</dbReference>
<proteinExistence type="predicted"/>
<name>D5ENV9_CORAD</name>
<dbReference type="STRING" id="583355.Caka_0593"/>
<dbReference type="KEGG" id="caa:Caka_0593"/>
<keyword evidence="4" id="KW-1185">Reference proteome</keyword>
<evidence type="ECO:0000313" key="4">
    <source>
        <dbReference type="Proteomes" id="UP000000925"/>
    </source>
</evidence>
<keyword evidence="1" id="KW-0472">Membrane</keyword>
<keyword evidence="1" id="KW-1133">Transmembrane helix</keyword>
<feature type="transmembrane region" description="Helical" evidence="1">
    <location>
        <begin position="152"/>
        <end position="170"/>
    </location>
</feature>
<reference evidence="3 4" key="1">
    <citation type="journal article" date="2010" name="Stand. Genomic Sci.">
        <title>Complete genome sequence of Coraliomargarita akajimensis type strain (04OKA010-24).</title>
        <authorList>
            <person name="Mavromatis K."/>
            <person name="Abt B."/>
            <person name="Brambilla E."/>
            <person name="Lapidus A."/>
            <person name="Copeland A."/>
            <person name="Deshpande S."/>
            <person name="Nolan M."/>
            <person name="Lucas S."/>
            <person name="Tice H."/>
            <person name="Cheng J.F."/>
            <person name="Han C."/>
            <person name="Detter J.C."/>
            <person name="Woyke T."/>
            <person name="Goodwin L."/>
            <person name="Pitluck S."/>
            <person name="Held B."/>
            <person name="Brettin T."/>
            <person name="Tapia R."/>
            <person name="Ivanova N."/>
            <person name="Mikhailova N."/>
            <person name="Pati A."/>
            <person name="Liolios K."/>
            <person name="Chen A."/>
            <person name="Palaniappan K."/>
            <person name="Land M."/>
            <person name="Hauser L."/>
            <person name="Chang Y.J."/>
            <person name="Jeffries C.D."/>
            <person name="Rohde M."/>
            <person name="Goker M."/>
            <person name="Bristow J."/>
            <person name="Eisen J.A."/>
            <person name="Markowitz V."/>
            <person name="Hugenholtz P."/>
            <person name="Klenk H.P."/>
            <person name="Kyrpides N.C."/>
        </authorList>
    </citation>
    <scope>NUCLEOTIDE SEQUENCE [LARGE SCALE GENOMIC DNA]</scope>
    <source>
        <strain evidence="4">DSM 45221 / IAM 15411 / JCM 23193 / KCTC 12865</strain>
    </source>
</reference>
<evidence type="ECO:0008006" key="5">
    <source>
        <dbReference type="Google" id="ProtNLM"/>
    </source>
</evidence>
<evidence type="ECO:0000313" key="3">
    <source>
        <dbReference type="EMBL" id="ADE53618.1"/>
    </source>
</evidence>
<dbReference type="Proteomes" id="UP000000925">
    <property type="component" value="Chromosome"/>
</dbReference>
<dbReference type="RefSeq" id="WP_013042342.1">
    <property type="nucleotide sequence ID" value="NC_014008.1"/>
</dbReference>
<evidence type="ECO:0000256" key="1">
    <source>
        <dbReference type="SAM" id="Phobius"/>
    </source>
</evidence>
<organism evidence="3 4">
    <name type="scientific">Coraliomargarita akajimensis (strain DSM 45221 / IAM 15411 / JCM 23193 / KCTC 12865 / 04OKA010-24)</name>
    <dbReference type="NCBI Taxonomy" id="583355"/>
    <lineage>
        <taxon>Bacteria</taxon>
        <taxon>Pseudomonadati</taxon>
        <taxon>Verrucomicrobiota</taxon>
        <taxon>Opitutia</taxon>
        <taxon>Puniceicoccales</taxon>
        <taxon>Coraliomargaritaceae</taxon>
        <taxon>Coraliomargarita</taxon>
    </lineage>
</organism>
<dbReference type="HOGENOM" id="CLU_1114337_0_0_0"/>
<protein>
    <recommendedName>
        <fullName evidence="5">Protein BatD</fullName>
    </recommendedName>
</protein>
<evidence type="ECO:0000256" key="2">
    <source>
        <dbReference type="SAM" id="SignalP"/>
    </source>
</evidence>
<dbReference type="eggNOG" id="ENOG502ZESZ">
    <property type="taxonomic scope" value="Bacteria"/>
</dbReference>
<keyword evidence="1" id="KW-0812">Transmembrane</keyword>
<gene>
    <name evidence="3" type="ordered locus">Caka_0593</name>
</gene>
<feature type="signal peptide" evidence="2">
    <location>
        <begin position="1"/>
        <end position="21"/>
    </location>
</feature>
<feature type="chain" id="PRO_5003071656" description="Protein BatD" evidence="2">
    <location>
        <begin position="22"/>
        <end position="249"/>
    </location>
</feature>